<dbReference type="PANTHER" id="PTHR33336">
    <property type="entry name" value="QUINOL MONOOXYGENASE YGIN-RELATED"/>
    <property type="match status" value="1"/>
</dbReference>
<dbReference type="PANTHER" id="PTHR33336:SF3">
    <property type="entry name" value="ABM DOMAIN-CONTAINING PROTEIN"/>
    <property type="match status" value="1"/>
</dbReference>
<comment type="caution">
    <text evidence="2">The sequence shown here is derived from an EMBL/GenBank/DDBJ whole genome shotgun (WGS) entry which is preliminary data.</text>
</comment>
<keyword evidence="2" id="KW-0503">Monooxygenase</keyword>
<dbReference type="Pfam" id="PF03992">
    <property type="entry name" value="ABM"/>
    <property type="match status" value="1"/>
</dbReference>
<reference evidence="3" key="1">
    <citation type="submission" date="2017-09" db="EMBL/GenBank/DDBJ databases">
        <title>The Reconstruction of 2,631 Draft Metagenome-Assembled Genomes from the Global Oceans.</title>
        <authorList>
            <person name="Tully B.J."/>
            <person name="Graham E.D."/>
            <person name="Heidelberg J.F."/>
        </authorList>
    </citation>
    <scope>NUCLEOTIDE SEQUENCE [LARGE SCALE GENOMIC DNA]</scope>
</reference>
<proteinExistence type="predicted"/>
<accession>A0A2D6YN87</accession>
<dbReference type="InterPro" id="IPR007138">
    <property type="entry name" value="ABM_dom"/>
</dbReference>
<dbReference type="InterPro" id="IPR050744">
    <property type="entry name" value="AI-2_Isomerase_LsrG"/>
</dbReference>
<keyword evidence="2" id="KW-0560">Oxidoreductase</keyword>
<dbReference type="GO" id="GO:0004497">
    <property type="term" value="F:monooxygenase activity"/>
    <property type="evidence" value="ECO:0007669"/>
    <property type="project" value="UniProtKB-KW"/>
</dbReference>
<protein>
    <submittedName>
        <fullName evidence="2">Antibiotic biosynthesis monooxygenase</fullName>
    </submittedName>
</protein>
<sequence>MSKLTIVAHIILNPEKIDYVKTEMAKMFPITRSEKGCLQYDLHQDNKNPAYFMIYENWTSYETWQAHMNAEHMDAYRKSIEGCVVEAKIHEMTHLI</sequence>
<dbReference type="SUPFAM" id="SSF54909">
    <property type="entry name" value="Dimeric alpha+beta barrel"/>
    <property type="match status" value="1"/>
</dbReference>
<organism evidence="2 3">
    <name type="scientific">SAR324 cluster bacterium</name>
    <dbReference type="NCBI Taxonomy" id="2024889"/>
    <lineage>
        <taxon>Bacteria</taxon>
        <taxon>Deltaproteobacteria</taxon>
        <taxon>SAR324 cluster</taxon>
    </lineage>
</organism>
<dbReference type="InterPro" id="IPR011008">
    <property type="entry name" value="Dimeric_a/b-barrel"/>
</dbReference>
<dbReference type="PROSITE" id="PS51725">
    <property type="entry name" value="ABM"/>
    <property type="match status" value="1"/>
</dbReference>
<name>A0A2D6YN87_9DELT</name>
<evidence type="ECO:0000313" key="3">
    <source>
        <dbReference type="Proteomes" id="UP000226525"/>
    </source>
</evidence>
<evidence type="ECO:0000259" key="1">
    <source>
        <dbReference type="PROSITE" id="PS51725"/>
    </source>
</evidence>
<feature type="domain" description="ABM" evidence="1">
    <location>
        <begin position="4"/>
        <end position="92"/>
    </location>
</feature>
<dbReference type="EMBL" id="NZEX01000171">
    <property type="protein sequence ID" value="MAH64565.1"/>
    <property type="molecule type" value="Genomic_DNA"/>
</dbReference>
<dbReference type="Gene3D" id="3.30.70.100">
    <property type="match status" value="1"/>
</dbReference>
<evidence type="ECO:0000313" key="2">
    <source>
        <dbReference type="EMBL" id="MAH64565.1"/>
    </source>
</evidence>
<dbReference type="Proteomes" id="UP000226525">
    <property type="component" value="Unassembled WGS sequence"/>
</dbReference>
<gene>
    <name evidence="2" type="ORF">CMN54_14215</name>
</gene>
<dbReference type="AlphaFoldDB" id="A0A2D6YN87"/>